<proteinExistence type="predicted"/>
<accession>A0A2G9UMF5</accession>
<name>A0A2G9UMF5_TELCI</name>
<gene>
    <name evidence="1" type="ORF">TELCIR_07471</name>
</gene>
<dbReference type="EMBL" id="KZ346193">
    <property type="protein sequence ID" value="PIO70670.1"/>
    <property type="molecule type" value="Genomic_DNA"/>
</dbReference>
<keyword evidence="2" id="KW-1185">Reference proteome</keyword>
<dbReference type="OrthoDB" id="5876114at2759"/>
<organism evidence="1 2">
    <name type="scientific">Teladorsagia circumcincta</name>
    <name type="common">Brown stomach worm</name>
    <name type="synonym">Ostertagia circumcincta</name>
    <dbReference type="NCBI Taxonomy" id="45464"/>
    <lineage>
        <taxon>Eukaryota</taxon>
        <taxon>Metazoa</taxon>
        <taxon>Ecdysozoa</taxon>
        <taxon>Nematoda</taxon>
        <taxon>Chromadorea</taxon>
        <taxon>Rhabditida</taxon>
        <taxon>Rhabditina</taxon>
        <taxon>Rhabditomorpha</taxon>
        <taxon>Strongyloidea</taxon>
        <taxon>Trichostrongylidae</taxon>
        <taxon>Teladorsagia</taxon>
    </lineage>
</organism>
<sequence>MLQNTYLEDEVVVRLWEVGNDEIIVRLLFFAQSVQLMDGERFVVDSTVATTSGELETYDFEVRGKPSYSIDRSAIMADDIPDSLEQINLKMNATTDERSAHCT</sequence>
<protein>
    <submittedName>
        <fullName evidence="1">Uncharacterized protein</fullName>
    </submittedName>
</protein>
<dbReference type="AlphaFoldDB" id="A0A2G9UMF5"/>
<evidence type="ECO:0000313" key="2">
    <source>
        <dbReference type="Proteomes" id="UP000230423"/>
    </source>
</evidence>
<evidence type="ECO:0000313" key="1">
    <source>
        <dbReference type="EMBL" id="PIO70670.1"/>
    </source>
</evidence>
<reference evidence="1 2" key="1">
    <citation type="submission" date="2015-09" db="EMBL/GenBank/DDBJ databases">
        <title>Draft genome of the parasitic nematode Teladorsagia circumcincta isolate WARC Sus (inbred).</title>
        <authorList>
            <person name="Mitreva M."/>
        </authorList>
    </citation>
    <scope>NUCLEOTIDE SEQUENCE [LARGE SCALE GENOMIC DNA]</scope>
    <source>
        <strain evidence="1 2">S</strain>
    </source>
</reference>
<dbReference type="Proteomes" id="UP000230423">
    <property type="component" value="Unassembled WGS sequence"/>
</dbReference>